<name>A0A0C3DVA4_9AGAM</name>
<dbReference type="STRING" id="1036808.A0A0C3DVA4"/>
<evidence type="ECO:0000313" key="2">
    <source>
        <dbReference type="EMBL" id="KIM59896.1"/>
    </source>
</evidence>
<feature type="coiled-coil region" evidence="1">
    <location>
        <begin position="13"/>
        <end position="47"/>
    </location>
</feature>
<dbReference type="HOGENOM" id="CLU_067016_0_0_1"/>
<feature type="non-terminal residue" evidence="2">
    <location>
        <position position="1"/>
    </location>
</feature>
<dbReference type="Proteomes" id="UP000053989">
    <property type="component" value="Unassembled WGS sequence"/>
</dbReference>
<evidence type="ECO:0000256" key="1">
    <source>
        <dbReference type="SAM" id="Coils"/>
    </source>
</evidence>
<sequence length="295" mass="33802">PFTVQLDTPKRHLGEALSLLNVKSEEIQRLERELAHERQSSETARHELTKITQECEALRSSVTEERSRLHAERTGLEERRKRWTEDRAAWVEEIERWRHAHDDLDMVTSTAKATWASEREVLINERDELSRKVTELGASVDAVAAAKLSAEKDRDFFREQYAQASSYVSSVRGENVELEGRVAIAESQAKEGVAAIKALFEAKVKALQDDVHRWKMLAEILQMKDSRTNDDVRKRAAQAAELEAFCKKLLQENDSLQADLRKLGRAQQRVSVHRNKLQRKVVSLVKDKAGLKMKL</sequence>
<protein>
    <submittedName>
        <fullName evidence="2">Uncharacterized protein</fullName>
    </submittedName>
</protein>
<dbReference type="OrthoDB" id="3647690at2759"/>
<proteinExistence type="predicted"/>
<evidence type="ECO:0000313" key="3">
    <source>
        <dbReference type="Proteomes" id="UP000053989"/>
    </source>
</evidence>
<keyword evidence="3" id="KW-1185">Reference proteome</keyword>
<accession>A0A0C3DVA4</accession>
<reference evidence="2 3" key="1">
    <citation type="submission" date="2014-04" db="EMBL/GenBank/DDBJ databases">
        <authorList>
            <consortium name="DOE Joint Genome Institute"/>
            <person name="Kuo A."/>
            <person name="Kohler A."/>
            <person name="Nagy L.G."/>
            <person name="Floudas D."/>
            <person name="Copeland A."/>
            <person name="Barry K.W."/>
            <person name="Cichocki N."/>
            <person name="Veneault-Fourrey C."/>
            <person name="LaButti K."/>
            <person name="Lindquist E.A."/>
            <person name="Lipzen A."/>
            <person name="Lundell T."/>
            <person name="Morin E."/>
            <person name="Murat C."/>
            <person name="Sun H."/>
            <person name="Tunlid A."/>
            <person name="Henrissat B."/>
            <person name="Grigoriev I.V."/>
            <person name="Hibbett D.S."/>
            <person name="Martin F."/>
            <person name="Nordberg H.P."/>
            <person name="Cantor M.N."/>
            <person name="Hua S.X."/>
        </authorList>
    </citation>
    <scope>NUCLEOTIDE SEQUENCE [LARGE SCALE GENOMIC DNA]</scope>
    <source>
        <strain evidence="2 3">Foug A</strain>
    </source>
</reference>
<organism evidence="2 3">
    <name type="scientific">Scleroderma citrinum Foug A</name>
    <dbReference type="NCBI Taxonomy" id="1036808"/>
    <lineage>
        <taxon>Eukaryota</taxon>
        <taxon>Fungi</taxon>
        <taxon>Dikarya</taxon>
        <taxon>Basidiomycota</taxon>
        <taxon>Agaricomycotina</taxon>
        <taxon>Agaricomycetes</taxon>
        <taxon>Agaricomycetidae</taxon>
        <taxon>Boletales</taxon>
        <taxon>Sclerodermatineae</taxon>
        <taxon>Sclerodermataceae</taxon>
        <taxon>Scleroderma</taxon>
    </lineage>
</organism>
<dbReference type="EMBL" id="KN822068">
    <property type="protein sequence ID" value="KIM59896.1"/>
    <property type="molecule type" value="Genomic_DNA"/>
</dbReference>
<dbReference type="AlphaFoldDB" id="A0A0C3DVA4"/>
<dbReference type="InParanoid" id="A0A0C3DVA4"/>
<feature type="coiled-coil region" evidence="1">
    <location>
        <begin position="239"/>
        <end position="266"/>
    </location>
</feature>
<gene>
    <name evidence="2" type="ORF">SCLCIDRAFT_74932</name>
</gene>
<keyword evidence="1" id="KW-0175">Coiled coil</keyword>
<feature type="non-terminal residue" evidence="2">
    <location>
        <position position="295"/>
    </location>
</feature>
<reference evidence="3" key="2">
    <citation type="submission" date="2015-01" db="EMBL/GenBank/DDBJ databases">
        <title>Evolutionary Origins and Diversification of the Mycorrhizal Mutualists.</title>
        <authorList>
            <consortium name="DOE Joint Genome Institute"/>
            <consortium name="Mycorrhizal Genomics Consortium"/>
            <person name="Kohler A."/>
            <person name="Kuo A."/>
            <person name="Nagy L.G."/>
            <person name="Floudas D."/>
            <person name="Copeland A."/>
            <person name="Barry K.W."/>
            <person name="Cichocki N."/>
            <person name="Veneault-Fourrey C."/>
            <person name="LaButti K."/>
            <person name="Lindquist E.A."/>
            <person name="Lipzen A."/>
            <person name="Lundell T."/>
            <person name="Morin E."/>
            <person name="Murat C."/>
            <person name="Riley R."/>
            <person name="Ohm R."/>
            <person name="Sun H."/>
            <person name="Tunlid A."/>
            <person name="Henrissat B."/>
            <person name="Grigoriev I.V."/>
            <person name="Hibbett D.S."/>
            <person name="Martin F."/>
        </authorList>
    </citation>
    <scope>NUCLEOTIDE SEQUENCE [LARGE SCALE GENOMIC DNA]</scope>
    <source>
        <strain evidence="3">Foug A</strain>
    </source>
</reference>